<dbReference type="Gene3D" id="3.60.15.10">
    <property type="entry name" value="Ribonuclease Z/Hydroxyacylglutathione hydrolase-like"/>
    <property type="match status" value="1"/>
</dbReference>
<dbReference type="Pfam" id="PF16661">
    <property type="entry name" value="Lactamase_B_6"/>
    <property type="match status" value="1"/>
</dbReference>
<dbReference type="PANTHER" id="PTHR46094:SF1">
    <property type="entry name" value="INTEGRATOR COMPLEX SUBUNIT 9"/>
    <property type="match status" value="1"/>
</dbReference>
<keyword evidence="9" id="KW-1185">Reference proteome</keyword>
<evidence type="ECO:0000256" key="2">
    <source>
        <dbReference type="ARBA" id="ARBA00004496"/>
    </source>
</evidence>
<feature type="domain" description="Beta-Casp" evidence="7">
    <location>
        <begin position="402"/>
        <end position="531"/>
    </location>
</feature>
<keyword evidence="5" id="KW-0539">Nucleus</keyword>
<organism evidence="8 9">
    <name type="scientific">Tenebrio molitor</name>
    <name type="common">Yellow mealworm beetle</name>
    <dbReference type="NCBI Taxonomy" id="7067"/>
    <lineage>
        <taxon>Eukaryota</taxon>
        <taxon>Metazoa</taxon>
        <taxon>Ecdysozoa</taxon>
        <taxon>Arthropoda</taxon>
        <taxon>Hexapoda</taxon>
        <taxon>Insecta</taxon>
        <taxon>Pterygota</taxon>
        <taxon>Neoptera</taxon>
        <taxon>Endopterygota</taxon>
        <taxon>Coleoptera</taxon>
        <taxon>Polyphaga</taxon>
        <taxon>Cucujiformia</taxon>
        <taxon>Tenebrionidae</taxon>
        <taxon>Tenebrio</taxon>
    </lineage>
</organism>
<dbReference type="Pfam" id="PF21382">
    <property type="entry name" value="IntS9_C"/>
    <property type="match status" value="1"/>
</dbReference>
<evidence type="ECO:0000256" key="1">
    <source>
        <dbReference type="ARBA" id="ARBA00004123"/>
    </source>
</evidence>
<name>A0A8J6LCT6_TENMO</name>
<feature type="signal peptide" evidence="6">
    <location>
        <begin position="1"/>
        <end position="25"/>
    </location>
</feature>
<feature type="chain" id="PRO_5035308003" description="Beta-Casp domain-containing protein" evidence="6">
    <location>
        <begin position="26"/>
        <end position="743"/>
    </location>
</feature>
<dbReference type="PANTHER" id="PTHR46094">
    <property type="entry name" value="INTEGRATOR COMPLEX SUBUNIT 9"/>
    <property type="match status" value="1"/>
</dbReference>
<evidence type="ECO:0000313" key="8">
    <source>
        <dbReference type="EMBL" id="KAH0815840.1"/>
    </source>
</evidence>
<evidence type="ECO:0000313" key="9">
    <source>
        <dbReference type="Proteomes" id="UP000719412"/>
    </source>
</evidence>
<dbReference type="GO" id="GO:0005737">
    <property type="term" value="C:cytoplasm"/>
    <property type="evidence" value="ECO:0007669"/>
    <property type="project" value="UniProtKB-SubCell"/>
</dbReference>
<dbReference type="InterPro" id="IPR027074">
    <property type="entry name" value="Integrator_9su"/>
</dbReference>
<dbReference type="SMART" id="SM01027">
    <property type="entry name" value="Beta-Casp"/>
    <property type="match status" value="1"/>
</dbReference>
<dbReference type="Gene3D" id="3.40.50.10890">
    <property type="match status" value="1"/>
</dbReference>
<reference evidence="8" key="1">
    <citation type="journal article" date="2020" name="J Insects Food Feed">
        <title>The yellow mealworm (Tenebrio molitor) genome: a resource for the emerging insects as food and feed industry.</title>
        <authorList>
            <person name="Eriksson T."/>
            <person name="Andere A."/>
            <person name="Kelstrup H."/>
            <person name="Emery V."/>
            <person name="Picard C."/>
        </authorList>
    </citation>
    <scope>NUCLEOTIDE SEQUENCE</scope>
    <source>
        <strain evidence="8">Stoneville</strain>
        <tissue evidence="8">Whole head</tissue>
    </source>
</reference>
<dbReference type="GO" id="GO:0034472">
    <property type="term" value="P:snRNA 3'-end processing"/>
    <property type="evidence" value="ECO:0007669"/>
    <property type="project" value="TreeGrafter"/>
</dbReference>
<dbReference type="AlphaFoldDB" id="A0A8J6LCT6"/>
<accession>A0A8J6LCT6</accession>
<evidence type="ECO:0000259" key="7">
    <source>
        <dbReference type="SMART" id="SM01027"/>
    </source>
</evidence>
<reference evidence="8" key="2">
    <citation type="submission" date="2021-08" db="EMBL/GenBank/DDBJ databases">
        <authorList>
            <person name="Eriksson T."/>
        </authorList>
    </citation>
    <scope>NUCLEOTIDE SEQUENCE</scope>
    <source>
        <strain evidence="8">Stoneville</strain>
        <tissue evidence="8">Whole head</tissue>
    </source>
</reference>
<dbReference type="InterPro" id="IPR022712">
    <property type="entry name" value="Beta_Casp"/>
</dbReference>
<comment type="subcellular location">
    <subcellularLocation>
        <location evidence="2">Cytoplasm</location>
    </subcellularLocation>
    <subcellularLocation>
        <location evidence="1">Nucleus</location>
    </subcellularLocation>
</comment>
<keyword evidence="6" id="KW-0732">Signal</keyword>
<comment type="similarity">
    <text evidence="3">Belongs to the metallo-beta-lactamase superfamily. RNA-metabolizing metallo-beta-lactamase-like family. INTS9 subfamily.</text>
</comment>
<sequence>MEAFAFCSLLVIILIIGGLVSLYEAITATANAPQGESLTVAPIVEQQEDDTHNQVPSSMMPPGSAELPPPPYHIAIMLPSQNDTESVQVIRDSPPPSYEKAYCLSNDPNKPCHILTFKEITMMLDCGLSMQSVLNFLPLSFVPSSRLLNLPNWMPTDVSDSDLEGELKENGDRIFIDSPPEFCPPLNKLIDFAQVDVILISNYLCMMALPFITEGTGFQGRVYATEPTLQIGRLLLEELVNYVEQCPKASFATQWKNFIHKLPYPLSDSFKPKSWKQLYNMNNVNASLSRIQMVGYNEKIDVYGALKVMPSSSGFCLGSSNWIITSDHEKIVYLSGSSTLTTHPRPMDHHSIKNADVLIMTDLTQTPISNPDSMLGVLCVVVGLTLRGGGNVLIPCYPTGVVYDLFECLSVKMQDLGVSNCPMFFISPVADTSLAYSNILAEWLSSVKQNKVYVTEEPFPHGLLVKNNKLKHFKHIYSDGFSTDFQEPCVVFCGHPCLRFGDVVQFIELWGNNPRNCIVFTEPDFDYIEALAPYQPLQMKVAHCAIDTSLNFTQANKLIRDLKPSTLVVPECYTQPPVSAPNLTDYVIENSPDRTLIPYKWGEVINLPLKRKHGQVFIETGVAQKIVPVEVKPGVSLSTITGTLNVKDNVHSIQELPPTVNKANKHIKYEWGSLNVTDFLQKLMQEGINEPKVESHGNVVVIHLQDEDALIQMEDNSTHVVCNGDEKLRTKLRNIVMQCLKKF</sequence>
<dbReference type="GO" id="GO:0032039">
    <property type="term" value="C:integrator complex"/>
    <property type="evidence" value="ECO:0007669"/>
    <property type="project" value="InterPro"/>
</dbReference>
<gene>
    <name evidence="8" type="ORF">GEV33_006951</name>
</gene>
<dbReference type="EMBL" id="JABDTM020022523">
    <property type="protein sequence ID" value="KAH0815840.1"/>
    <property type="molecule type" value="Genomic_DNA"/>
</dbReference>
<proteinExistence type="inferred from homology"/>
<evidence type="ECO:0000256" key="5">
    <source>
        <dbReference type="ARBA" id="ARBA00023242"/>
    </source>
</evidence>
<dbReference type="InterPro" id="IPR036866">
    <property type="entry name" value="RibonucZ/Hydroxyglut_hydro"/>
</dbReference>
<evidence type="ECO:0000256" key="6">
    <source>
        <dbReference type="SAM" id="SignalP"/>
    </source>
</evidence>
<comment type="caution">
    <text evidence="8">The sequence shown here is derived from an EMBL/GenBank/DDBJ whole genome shotgun (WGS) entry which is preliminary data.</text>
</comment>
<dbReference type="InterPro" id="IPR001279">
    <property type="entry name" value="Metallo-B-lactamas"/>
</dbReference>
<dbReference type="SUPFAM" id="SSF56281">
    <property type="entry name" value="Metallo-hydrolase/oxidoreductase"/>
    <property type="match status" value="1"/>
</dbReference>
<dbReference type="InterPro" id="IPR048660">
    <property type="entry name" value="IntS9-like_C"/>
</dbReference>
<dbReference type="Proteomes" id="UP000719412">
    <property type="component" value="Unassembled WGS sequence"/>
</dbReference>
<keyword evidence="4" id="KW-0963">Cytoplasm</keyword>
<protein>
    <recommendedName>
        <fullName evidence="7">Beta-Casp domain-containing protein</fullName>
    </recommendedName>
</protein>
<evidence type="ECO:0000256" key="4">
    <source>
        <dbReference type="ARBA" id="ARBA00022490"/>
    </source>
</evidence>
<evidence type="ECO:0000256" key="3">
    <source>
        <dbReference type="ARBA" id="ARBA00006861"/>
    </source>
</evidence>